<evidence type="ECO:0000259" key="1">
    <source>
        <dbReference type="PROSITE" id="PS50943"/>
    </source>
</evidence>
<dbReference type="PROSITE" id="PS50943">
    <property type="entry name" value="HTH_CROC1"/>
    <property type="match status" value="1"/>
</dbReference>
<accession>A0ABR9P6P9</accession>
<dbReference type="CDD" id="cd00093">
    <property type="entry name" value="HTH_XRE"/>
    <property type="match status" value="1"/>
</dbReference>
<dbReference type="Proteomes" id="UP000806528">
    <property type="component" value="Unassembled WGS sequence"/>
</dbReference>
<dbReference type="RefSeq" id="WP_193122134.1">
    <property type="nucleotide sequence ID" value="NZ_JADBGI010000009.1"/>
</dbReference>
<dbReference type="Pfam" id="PF19054">
    <property type="entry name" value="DUF5753"/>
    <property type="match status" value="1"/>
</dbReference>
<dbReference type="EMBL" id="JADBGI010000009">
    <property type="protein sequence ID" value="MBE2999511.1"/>
    <property type="molecule type" value="Genomic_DNA"/>
</dbReference>
<feature type="domain" description="HTH cro/C1-type" evidence="1">
    <location>
        <begin position="16"/>
        <end position="69"/>
    </location>
</feature>
<protein>
    <submittedName>
        <fullName evidence="2">Helix-turn-helix transcriptional regulator</fullName>
    </submittedName>
</protein>
<dbReference type="InterPro" id="IPR043917">
    <property type="entry name" value="DUF5753"/>
</dbReference>
<dbReference type="Pfam" id="PF13560">
    <property type="entry name" value="HTH_31"/>
    <property type="match status" value="1"/>
</dbReference>
<name>A0ABR9P6P9_9ACTN</name>
<dbReference type="InterPro" id="IPR001387">
    <property type="entry name" value="Cro/C1-type_HTH"/>
</dbReference>
<sequence length="269" mass="30525">MTQNTAAKWRPFGAEIRRLRVEHGFSQSRLGKRLGVTGGMVGHIERATRVANRPQVDKMDELFATEGELVRFWKDTLREGAVPEHFRDALALEHKARHIREYQSVLIPGIVQTADYARTLIRARHPHSDTEQIEGLVRARTSRLEDIRRRGTFLWLVVDENVLSRPIGSPEILADQLKWITFLIESGTIRLQALPLTDNPGLCAPFRLASLDARRSVLYLENALGGQIVDEQEQISQAYTLFGAMQAEALSTQATLELIRRIEKERPST</sequence>
<reference evidence="2 3" key="1">
    <citation type="submission" date="2020-09" db="EMBL/GenBank/DDBJ databases">
        <title>Diversity and distribution of actinomycetes associated with coral in the coast of Hainan.</title>
        <authorList>
            <person name="Li F."/>
        </authorList>
    </citation>
    <scope>NUCLEOTIDE SEQUENCE [LARGE SCALE GENOMIC DNA]</scope>
    <source>
        <strain evidence="2 3">HNM0947</strain>
    </source>
</reference>
<evidence type="ECO:0000313" key="3">
    <source>
        <dbReference type="Proteomes" id="UP000806528"/>
    </source>
</evidence>
<dbReference type="Gene3D" id="1.10.260.40">
    <property type="entry name" value="lambda repressor-like DNA-binding domains"/>
    <property type="match status" value="1"/>
</dbReference>
<dbReference type="SMART" id="SM00530">
    <property type="entry name" value="HTH_XRE"/>
    <property type="match status" value="1"/>
</dbReference>
<organism evidence="2 3">
    <name type="scientific">Nocardiopsis coralli</name>
    <dbReference type="NCBI Taxonomy" id="2772213"/>
    <lineage>
        <taxon>Bacteria</taxon>
        <taxon>Bacillati</taxon>
        <taxon>Actinomycetota</taxon>
        <taxon>Actinomycetes</taxon>
        <taxon>Streptosporangiales</taxon>
        <taxon>Nocardiopsidaceae</taxon>
        <taxon>Nocardiopsis</taxon>
    </lineage>
</organism>
<dbReference type="SUPFAM" id="SSF47413">
    <property type="entry name" value="lambda repressor-like DNA-binding domains"/>
    <property type="match status" value="1"/>
</dbReference>
<dbReference type="InterPro" id="IPR010982">
    <property type="entry name" value="Lambda_DNA-bd_dom_sf"/>
</dbReference>
<keyword evidence="3" id="KW-1185">Reference proteome</keyword>
<comment type="caution">
    <text evidence="2">The sequence shown here is derived from an EMBL/GenBank/DDBJ whole genome shotgun (WGS) entry which is preliminary data.</text>
</comment>
<evidence type="ECO:0000313" key="2">
    <source>
        <dbReference type="EMBL" id="MBE2999511.1"/>
    </source>
</evidence>
<gene>
    <name evidence="2" type="ORF">IDM40_12450</name>
</gene>
<proteinExistence type="predicted"/>